<gene>
    <name evidence="5" type="ORF">FHK87_21385</name>
</gene>
<sequence length="99" mass="11371">MREDLTSFQVLDKSAEILKVIAHPIRLAIIELLFKKGESSVTDIYQILEVEQSVASYHLKNLRMVNVVLSKREGTKIYYSIENKNVIEIFHHISNLGSN</sequence>
<dbReference type="SMART" id="SM00418">
    <property type="entry name" value="HTH_ARSR"/>
    <property type="match status" value="1"/>
</dbReference>
<dbReference type="NCBIfam" id="NF033788">
    <property type="entry name" value="HTH_metalloreg"/>
    <property type="match status" value="1"/>
</dbReference>
<dbReference type="Proteomes" id="UP000315540">
    <property type="component" value="Unassembled WGS sequence"/>
</dbReference>
<evidence type="ECO:0000259" key="4">
    <source>
        <dbReference type="PROSITE" id="PS50987"/>
    </source>
</evidence>
<dbReference type="PANTHER" id="PTHR43132">
    <property type="entry name" value="ARSENICAL RESISTANCE OPERON REPRESSOR ARSR-RELATED"/>
    <property type="match status" value="1"/>
</dbReference>
<keyword evidence="2" id="KW-0238">DNA-binding</keyword>
<comment type="caution">
    <text evidence="5">The sequence shown here is derived from an EMBL/GenBank/DDBJ whole genome shotgun (WGS) entry which is preliminary data.</text>
</comment>
<dbReference type="EMBL" id="VFWZ01000008">
    <property type="protein sequence ID" value="TPN82982.1"/>
    <property type="molecule type" value="Genomic_DNA"/>
</dbReference>
<keyword evidence="3" id="KW-0804">Transcription</keyword>
<accession>A0A504J3G7</accession>
<reference evidence="5 6" key="1">
    <citation type="submission" date="2019-06" db="EMBL/GenBank/DDBJ databases">
        <authorList>
            <person name="Meng X."/>
        </authorList>
    </citation>
    <scope>NUCLEOTIDE SEQUENCE [LARGE SCALE GENOMIC DNA]</scope>
    <source>
        <strain evidence="5 6">M625</strain>
    </source>
</reference>
<dbReference type="Gene3D" id="1.10.10.10">
    <property type="entry name" value="Winged helix-like DNA-binding domain superfamily/Winged helix DNA-binding domain"/>
    <property type="match status" value="1"/>
</dbReference>
<dbReference type="AlphaFoldDB" id="A0A504J3G7"/>
<organism evidence="5 6">
    <name type="scientific">Aquimarina algicola</name>
    <dbReference type="NCBI Taxonomy" id="2589995"/>
    <lineage>
        <taxon>Bacteria</taxon>
        <taxon>Pseudomonadati</taxon>
        <taxon>Bacteroidota</taxon>
        <taxon>Flavobacteriia</taxon>
        <taxon>Flavobacteriales</taxon>
        <taxon>Flavobacteriaceae</taxon>
        <taxon>Aquimarina</taxon>
    </lineage>
</organism>
<dbReference type="PROSITE" id="PS50987">
    <property type="entry name" value="HTH_ARSR_2"/>
    <property type="match status" value="1"/>
</dbReference>
<feature type="domain" description="HTH arsR-type" evidence="4">
    <location>
        <begin position="6"/>
        <end position="99"/>
    </location>
</feature>
<proteinExistence type="predicted"/>
<dbReference type="InterPro" id="IPR011991">
    <property type="entry name" value="ArsR-like_HTH"/>
</dbReference>
<keyword evidence="1" id="KW-0805">Transcription regulation</keyword>
<dbReference type="CDD" id="cd00090">
    <property type="entry name" value="HTH_ARSR"/>
    <property type="match status" value="1"/>
</dbReference>
<evidence type="ECO:0000313" key="5">
    <source>
        <dbReference type="EMBL" id="TPN82982.1"/>
    </source>
</evidence>
<dbReference type="OrthoDB" id="9800872at2"/>
<dbReference type="InterPro" id="IPR036388">
    <property type="entry name" value="WH-like_DNA-bd_sf"/>
</dbReference>
<evidence type="ECO:0000256" key="3">
    <source>
        <dbReference type="ARBA" id="ARBA00023163"/>
    </source>
</evidence>
<name>A0A504J3G7_9FLAO</name>
<dbReference type="SUPFAM" id="SSF46785">
    <property type="entry name" value="Winged helix' DNA-binding domain"/>
    <property type="match status" value="1"/>
</dbReference>
<protein>
    <submittedName>
        <fullName evidence="5">Helix-turn-helix transcriptional regulator</fullName>
    </submittedName>
</protein>
<keyword evidence="6" id="KW-1185">Reference proteome</keyword>
<dbReference type="InterPro" id="IPR001845">
    <property type="entry name" value="HTH_ArsR_DNA-bd_dom"/>
</dbReference>
<dbReference type="Pfam" id="PF01022">
    <property type="entry name" value="HTH_5"/>
    <property type="match status" value="1"/>
</dbReference>
<dbReference type="InterPro" id="IPR051011">
    <property type="entry name" value="Metal_resp_trans_reg"/>
</dbReference>
<evidence type="ECO:0000256" key="2">
    <source>
        <dbReference type="ARBA" id="ARBA00023125"/>
    </source>
</evidence>
<evidence type="ECO:0000256" key="1">
    <source>
        <dbReference type="ARBA" id="ARBA00023015"/>
    </source>
</evidence>
<dbReference type="GO" id="GO:0003677">
    <property type="term" value="F:DNA binding"/>
    <property type="evidence" value="ECO:0007669"/>
    <property type="project" value="UniProtKB-KW"/>
</dbReference>
<evidence type="ECO:0000313" key="6">
    <source>
        <dbReference type="Proteomes" id="UP000315540"/>
    </source>
</evidence>
<dbReference type="PANTHER" id="PTHR43132:SF2">
    <property type="entry name" value="ARSENICAL RESISTANCE OPERON REPRESSOR ARSR-RELATED"/>
    <property type="match status" value="1"/>
</dbReference>
<dbReference type="GO" id="GO:0003700">
    <property type="term" value="F:DNA-binding transcription factor activity"/>
    <property type="evidence" value="ECO:0007669"/>
    <property type="project" value="InterPro"/>
</dbReference>
<dbReference type="PRINTS" id="PR00778">
    <property type="entry name" value="HTHARSR"/>
</dbReference>
<dbReference type="InterPro" id="IPR036390">
    <property type="entry name" value="WH_DNA-bd_sf"/>
</dbReference>
<dbReference type="RefSeq" id="WP_140596519.1">
    <property type="nucleotide sequence ID" value="NZ_VFWZ01000008.1"/>
</dbReference>